<proteinExistence type="predicted"/>
<dbReference type="EMBL" id="JAEHOI010000002">
    <property type="protein sequence ID" value="MBK0421312.1"/>
    <property type="molecule type" value="Genomic_DNA"/>
</dbReference>
<accession>A0A934QDY8</accession>
<feature type="domain" description="Inner membrane protein YgaP-like transmembrane" evidence="2">
    <location>
        <begin position="13"/>
        <end position="66"/>
    </location>
</feature>
<name>A0A934QDY8_9MICO</name>
<keyword evidence="1" id="KW-0812">Transmembrane</keyword>
<feature type="transmembrane region" description="Helical" evidence="1">
    <location>
        <begin position="38"/>
        <end position="65"/>
    </location>
</feature>
<gene>
    <name evidence="3" type="ORF">JD292_04375</name>
</gene>
<dbReference type="AlphaFoldDB" id="A0A934QDY8"/>
<dbReference type="InterPro" id="IPR021309">
    <property type="entry name" value="YgaP-like_TM"/>
</dbReference>
<keyword evidence="1" id="KW-0472">Membrane</keyword>
<keyword evidence="1" id="KW-1133">Transmembrane helix</keyword>
<organism evidence="3 4">
    <name type="scientific">Leucobacter edaphi</name>
    <dbReference type="NCBI Taxonomy" id="2796472"/>
    <lineage>
        <taxon>Bacteria</taxon>
        <taxon>Bacillati</taxon>
        <taxon>Actinomycetota</taxon>
        <taxon>Actinomycetes</taxon>
        <taxon>Micrococcales</taxon>
        <taxon>Microbacteriaceae</taxon>
        <taxon>Leucobacter</taxon>
    </lineage>
</organism>
<evidence type="ECO:0000313" key="4">
    <source>
        <dbReference type="Proteomes" id="UP000618733"/>
    </source>
</evidence>
<reference evidence="3" key="1">
    <citation type="submission" date="2020-12" db="EMBL/GenBank/DDBJ databases">
        <title>Leucobacter sp. CAS2, isolated from Chromium sludge.</title>
        <authorList>
            <person name="Xu Z."/>
        </authorList>
    </citation>
    <scope>NUCLEOTIDE SEQUENCE</scope>
    <source>
        <strain evidence="3">CSA2</strain>
    </source>
</reference>
<evidence type="ECO:0000313" key="3">
    <source>
        <dbReference type="EMBL" id="MBK0421312.1"/>
    </source>
</evidence>
<evidence type="ECO:0000259" key="2">
    <source>
        <dbReference type="Pfam" id="PF11127"/>
    </source>
</evidence>
<dbReference type="Proteomes" id="UP000618733">
    <property type="component" value="Unassembled WGS sequence"/>
</dbReference>
<dbReference type="Pfam" id="PF11127">
    <property type="entry name" value="YgaP-like_TM"/>
    <property type="match status" value="1"/>
</dbReference>
<protein>
    <submittedName>
        <fullName evidence="3">DUF2892 domain-containing protein</fullName>
    </submittedName>
</protein>
<sequence>MKFAQFMAHPFGRGIRIVVGAALILVAAFVLFPAGHLAWGIVALAIGLLFATVGALNVCPLALLFGGPFSGRAALEAERAEQASRGQVAATR</sequence>
<comment type="caution">
    <text evidence="3">The sequence shown here is derived from an EMBL/GenBank/DDBJ whole genome shotgun (WGS) entry which is preliminary data.</text>
</comment>
<keyword evidence="4" id="KW-1185">Reference proteome</keyword>
<dbReference type="RefSeq" id="WP_200131475.1">
    <property type="nucleotide sequence ID" value="NZ_JAEHOI010000002.1"/>
</dbReference>
<feature type="transmembrane region" description="Helical" evidence="1">
    <location>
        <begin position="12"/>
        <end position="32"/>
    </location>
</feature>
<evidence type="ECO:0000256" key="1">
    <source>
        <dbReference type="SAM" id="Phobius"/>
    </source>
</evidence>